<sequence>GNDIGLTTAEGNQQSTVEINRDTSTSQGNYPPSPVINNLIIKASLEEVGENRVRSYKSTARKYPTINYEAIKEIPTIQ</sequence>
<evidence type="ECO:0000313" key="3">
    <source>
        <dbReference type="Proteomes" id="UP000789396"/>
    </source>
</evidence>
<feature type="compositionally biased region" description="Polar residues" evidence="1">
    <location>
        <begin position="9"/>
        <end position="30"/>
    </location>
</feature>
<feature type="non-terminal residue" evidence="2">
    <location>
        <position position="1"/>
    </location>
</feature>
<feature type="non-terminal residue" evidence="2">
    <location>
        <position position="78"/>
    </location>
</feature>
<reference evidence="2" key="1">
    <citation type="submission" date="2021-06" db="EMBL/GenBank/DDBJ databases">
        <authorList>
            <person name="Kallberg Y."/>
            <person name="Tangrot J."/>
            <person name="Rosling A."/>
        </authorList>
    </citation>
    <scope>NUCLEOTIDE SEQUENCE</scope>
    <source>
        <strain evidence="2">IN212</strain>
    </source>
</reference>
<protein>
    <submittedName>
        <fullName evidence="2">15177_t:CDS:1</fullName>
    </submittedName>
</protein>
<dbReference type="Proteomes" id="UP000789396">
    <property type="component" value="Unassembled WGS sequence"/>
</dbReference>
<evidence type="ECO:0000256" key="1">
    <source>
        <dbReference type="SAM" id="MobiDB-lite"/>
    </source>
</evidence>
<feature type="region of interest" description="Disordered" evidence="1">
    <location>
        <begin position="1"/>
        <end position="32"/>
    </location>
</feature>
<dbReference type="EMBL" id="CAJVPZ010055834">
    <property type="protein sequence ID" value="CAG8784998.1"/>
    <property type="molecule type" value="Genomic_DNA"/>
</dbReference>
<accession>A0A9N9P226</accession>
<organism evidence="2 3">
    <name type="scientific">Racocetra fulgida</name>
    <dbReference type="NCBI Taxonomy" id="60492"/>
    <lineage>
        <taxon>Eukaryota</taxon>
        <taxon>Fungi</taxon>
        <taxon>Fungi incertae sedis</taxon>
        <taxon>Mucoromycota</taxon>
        <taxon>Glomeromycotina</taxon>
        <taxon>Glomeromycetes</taxon>
        <taxon>Diversisporales</taxon>
        <taxon>Gigasporaceae</taxon>
        <taxon>Racocetra</taxon>
    </lineage>
</organism>
<dbReference type="OrthoDB" id="2480256at2759"/>
<name>A0A9N9P226_9GLOM</name>
<dbReference type="AlphaFoldDB" id="A0A9N9P226"/>
<gene>
    <name evidence="2" type="ORF">RFULGI_LOCUS16163</name>
</gene>
<proteinExistence type="predicted"/>
<evidence type="ECO:0000313" key="2">
    <source>
        <dbReference type="EMBL" id="CAG8784998.1"/>
    </source>
</evidence>
<comment type="caution">
    <text evidence="2">The sequence shown here is derived from an EMBL/GenBank/DDBJ whole genome shotgun (WGS) entry which is preliminary data.</text>
</comment>
<keyword evidence="3" id="KW-1185">Reference proteome</keyword>